<evidence type="ECO:0000313" key="7">
    <source>
        <dbReference type="Proteomes" id="UP000191691"/>
    </source>
</evidence>
<dbReference type="Proteomes" id="UP000191691">
    <property type="component" value="Unassembled WGS sequence"/>
</dbReference>
<feature type="transmembrane region" description="Helical" evidence="5">
    <location>
        <begin position="57"/>
        <end position="77"/>
    </location>
</feature>
<name>A0A1V6VZ16_PENNA</name>
<keyword evidence="2 5" id="KW-0812">Transmembrane</keyword>
<evidence type="ECO:0000313" key="6">
    <source>
        <dbReference type="EMBL" id="OQE55908.1"/>
    </source>
</evidence>
<keyword evidence="4 5" id="KW-0472">Membrane</keyword>
<organism evidence="6 7">
    <name type="scientific">Penicillium nalgiovense</name>
    <dbReference type="NCBI Taxonomy" id="60175"/>
    <lineage>
        <taxon>Eukaryota</taxon>
        <taxon>Fungi</taxon>
        <taxon>Dikarya</taxon>
        <taxon>Ascomycota</taxon>
        <taxon>Pezizomycotina</taxon>
        <taxon>Eurotiomycetes</taxon>
        <taxon>Eurotiomycetidae</taxon>
        <taxon>Eurotiales</taxon>
        <taxon>Aspergillaceae</taxon>
        <taxon>Penicillium</taxon>
    </lineage>
</organism>
<evidence type="ECO:0008006" key="8">
    <source>
        <dbReference type="Google" id="ProtNLM"/>
    </source>
</evidence>
<proteinExistence type="predicted"/>
<feature type="transmembrane region" description="Helical" evidence="5">
    <location>
        <begin position="125"/>
        <end position="147"/>
    </location>
</feature>
<evidence type="ECO:0000256" key="4">
    <source>
        <dbReference type="ARBA" id="ARBA00023136"/>
    </source>
</evidence>
<evidence type="ECO:0000256" key="3">
    <source>
        <dbReference type="ARBA" id="ARBA00022989"/>
    </source>
</evidence>
<dbReference type="OMA" id="YIAICFH"/>
<evidence type="ECO:0000256" key="5">
    <source>
        <dbReference type="SAM" id="Phobius"/>
    </source>
</evidence>
<dbReference type="STRING" id="60175.A0A1V6VZ16"/>
<evidence type="ECO:0000256" key="1">
    <source>
        <dbReference type="ARBA" id="ARBA00004141"/>
    </source>
</evidence>
<dbReference type="PANTHER" id="PTHR11040">
    <property type="entry name" value="ZINC/IRON TRANSPORTER"/>
    <property type="match status" value="1"/>
</dbReference>
<protein>
    <recommendedName>
        <fullName evidence="8">Zinc/iron permease</fullName>
    </recommendedName>
</protein>
<dbReference type="InterPro" id="IPR003689">
    <property type="entry name" value="ZIP"/>
</dbReference>
<gene>
    <name evidence="6" type="ORF">PENNAL_c0429G01679</name>
</gene>
<feature type="transmembrane region" description="Helical" evidence="5">
    <location>
        <begin position="89"/>
        <end position="113"/>
    </location>
</feature>
<dbReference type="AlphaFoldDB" id="A0A1V6VZ16"/>
<dbReference type="Pfam" id="PF02535">
    <property type="entry name" value="Zip"/>
    <property type="match status" value="1"/>
</dbReference>
<comment type="subcellular location">
    <subcellularLocation>
        <location evidence="1">Membrane</location>
        <topology evidence="1">Multi-pass membrane protein</topology>
    </subcellularLocation>
</comment>
<dbReference type="PANTHER" id="PTHR11040:SF69">
    <property type="entry name" value="ZINC-REGULATED TRANSPORTER 2"/>
    <property type="match status" value="1"/>
</dbReference>
<accession>A0A1V6VZ16</accession>
<reference evidence="7" key="1">
    <citation type="journal article" date="2017" name="Nat. Microbiol.">
        <title>Global analysis of biosynthetic gene clusters reveals vast potential of secondary metabolite production in Penicillium species.</title>
        <authorList>
            <person name="Nielsen J.C."/>
            <person name="Grijseels S."/>
            <person name="Prigent S."/>
            <person name="Ji B."/>
            <person name="Dainat J."/>
            <person name="Nielsen K.F."/>
            <person name="Frisvad J.C."/>
            <person name="Workman M."/>
            <person name="Nielsen J."/>
        </authorList>
    </citation>
    <scope>NUCLEOTIDE SEQUENCE [LARGE SCALE GENOMIC DNA]</scope>
    <source>
        <strain evidence="7">IBT 13039</strain>
    </source>
</reference>
<feature type="non-terminal residue" evidence="6">
    <location>
        <position position="151"/>
    </location>
</feature>
<keyword evidence="3 5" id="KW-1133">Transmembrane helix</keyword>
<dbReference type="GO" id="GO:0000007">
    <property type="term" value="F:low-affinity zinc ion transmembrane transporter activity"/>
    <property type="evidence" value="ECO:0007669"/>
    <property type="project" value="TreeGrafter"/>
</dbReference>
<dbReference type="GO" id="GO:0071578">
    <property type="term" value="P:zinc ion import across plasma membrane"/>
    <property type="evidence" value="ECO:0007669"/>
    <property type="project" value="TreeGrafter"/>
</dbReference>
<sequence length="151" mass="16181">FGIVFHSVFIGLTPAVSSEEFTTLYIVIVFHQTFEGLGLGSRLATPPWPQSKLLTPYILGLVYRASTPIAIAIGLGVRKTYPATGRTTLIVNGVFDSISGGILVYVGLVELMAHEFMFTPSMRRAPIQTVLAALLLLSSGAALMALLGKWA</sequence>
<comment type="caution">
    <text evidence="6">The sequence shown here is derived from an EMBL/GenBank/DDBJ whole genome shotgun (WGS) entry which is preliminary data.</text>
</comment>
<evidence type="ECO:0000256" key="2">
    <source>
        <dbReference type="ARBA" id="ARBA00022692"/>
    </source>
</evidence>
<feature type="non-terminal residue" evidence="6">
    <location>
        <position position="1"/>
    </location>
</feature>
<dbReference type="GO" id="GO:0005886">
    <property type="term" value="C:plasma membrane"/>
    <property type="evidence" value="ECO:0007669"/>
    <property type="project" value="TreeGrafter"/>
</dbReference>
<keyword evidence="7" id="KW-1185">Reference proteome</keyword>
<dbReference type="EMBL" id="MOOB01000429">
    <property type="protein sequence ID" value="OQE55908.1"/>
    <property type="molecule type" value="Genomic_DNA"/>
</dbReference>